<dbReference type="PANTHER" id="PTHR43420:SF44">
    <property type="entry name" value="ACETYLTRANSFERASE YPEA"/>
    <property type="match status" value="1"/>
</dbReference>
<reference evidence="4 5" key="1">
    <citation type="journal article" date="2019" name="Int. J. Syst. Evol. Microbiol.">
        <title>The Global Catalogue of Microorganisms (GCM) 10K type strain sequencing project: providing services to taxonomists for standard genome sequencing and annotation.</title>
        <authorList>
            <consortium name="The Broad Institute Genomics Platform"/>
            <consortium name="The Broad Institute Genome Sequencing Center for Infectious Disease"/>
            <person name="Wu L."/>
            <person name="Ma J."/>
        </authorList>
    </citation>
    <scope>NUCLEOTIDE SEQUENCE [LARGE SCALE GENOMIC DNA]</scope>
    <source>
        <strain evidence="4 5">JCM 5067</strain>
    </source>
</reference>
<dbReference type="Proteomes" id="UP001500668">
    <property type="component" value="Unassembled WGS sequence"/>
</dbReference>
<name>A0ABN1GQG0_9ACTN</name>
<keyword evidence="1" id="KW-0808">Transferase</keyword>
<evidence type="ECO:0000256" key="2">
    <source>
        <dbReference type="ARBA" id="ARBA00023315"/>
    </source>
</evidence>
<dbReference type="CDD" id="cd04301">
    <property type="entry name" value="NAT_SF"/>
    <property type="match status" value="1"/>
</dbReference>
<proteinExistence type="predicted"/>
<dbReference type="InterPro" id="IPR016181">
    <property type="entry name" value="Acyl_CoA_acyltransferase"/>
</dbReference>
<dbReference type="Pfam" id="PF00583">
    <property type="entry name" value="Acetyltransf_1"/>
    <property type="match status" value="1"/>
</dbReference>
<sequence>MDHVIRPVRADEWRKAKELRLAGLADPAAPVAFLETTEEANAHPDIFWQERTAGVAADSPSTGGRQFVAEGPDGTWAGAVVVLVEQAGNVDFFGVDIEATQGHVVGVFVRPEFRGIGLTERLFEAALEWAWSLEEPRLERVRLYVHHQNERAEGFYRKFGFVRTGKTAPAPGGAPNAHEVEMEFLRP</sequence>
<organism evidence="4 5">
    <name type="scientific">Streptomyces crystallinus</name>
    <dbReference type="NCBI Taxonomy" id="68191"/>
    <lineage>
        <taxon>Bacteria</taxon>
        <taxon>Bacillati</taxon>
        <taxon>Actinomycetota</taxon>
        <taxon>Actinomycetes</taxon>
        <taxon>Kitasatosporales</taxon>
        <taxon>Streptomycetaceae</taxon>
        <taxon>Streptomyces</taxon>
    </lineage>
</organism>
<dbReference type="RefSeq" id="WP_344077509.1">
    <property type="nucleotide sequence ID" value="NZ_BAAACA010000037.1"/>
</dbReference>
<evidence type="ECO:0000256" key="1">
    <source>
        <dbReference type="ARBA" id="ARBA00022679"/>
    </source>
</evidence>
<dbReference type="Gene3D" id="3.40.630.30">
    <property type="match status" value="1"/>
</dbReference>
<dbReference type="EMBL" id="BAAACA010000037">
    <property type="protein sequence ID" value="GAA0616485.1"/>
    <property type="molecule type" value="Genomic_DNA"/>
</dbReference>
<gene>
    <name evidence="4" type="ORF">GCM10010394_53290</name>
</gene>
<keyword evidence="2" id="KW-0012">Acyltransferase</keyword>
<dbReference type="InterPro" id="IPR000182">
    <property type="entry name" value="GNAT_dom"/>
</dbReference>
<dbReference type="PROSITE" id="PS51186">
    <property type="entry name" value="GNAT"/>
    <property type="match status" value="1"/>
</dbReference>
<dbReference type="SUPFAM" id="SSF55729">
    <property type="entry name" value="Acyl-CoA N-acyltransferases (Nat)"/>
    <property type="match status" value="1"/>
</dbReference>
<evidence type="ECO:0000259" key="3">
    <source>
        <dbReference type="PROSITE" id="PS51186"/>
    </source>
</evidence>
<evidence type="ECO:0000313" key="4">
    <source>
        <dbReference type="EMBL" id="GAA0616485.1"/>
    </source>
</evidence>
<dbReference type="PANTHER" id="PTHR43420">
    <property type="entry name" value="ACETYLTRANSFERASE"/>
    <property type="match status" value="1"/>
</dbReference>
<keyword evidence="5" id="KW-1185">Reference proteome</keyword>
<accession>A0ABN1GQG0</accession>
<comment type="caution">
    <text evidence="4">The sequence shown here is derived from an EMBL/GenBank/DDBJ whole genome shotgun (WGS) entry which is preliminary data.</text>
</comment>
<dbReference type="InterPro" id="IPR050680">
    <property type="entry name" value="YpeA/RimI_acetyltransf"/>
</dbReference>
<feature type="domain" description="N-acetyltransferase" evidence="3">
    <location>
        <begin position="31"/>
        <end position="187"/>
    </location>
</feature>
<protein>
    <submittedName>
        <fullName evidence="4">GNAT family N-acetyltransferase</fullName>
    </submittedName>
</protein>
<evidence type="ECO:0000313" key="5">
    <source>
        <dbReference type="Proteomes" id="UP001500668"/>
    </source>
</evidence>